<dbReference type="PROSITE" id="PS51466">
    <property type="entry name" value="PINIT"/>
    <property type="match status" value="1"/>
</dbReference>
<feature type="domain" description="PINIT" evidence="6">
    <location>
        <begin position="106"/>
        <end position="261"/>
    </location>
</feature>
<dbReference type="GO" id="GO:0000785">
    <property type="term" value="C:chromatin"/>
    <property type="evidence" value="ECO:0007669"/>
    <property type="project" value="TreeGrafter"/>
</dbReference>
<accession>A0A4V6WL22</accession>
<dbReference type="STRING" id="331657.A0A4V6WL22"/>
<comment type="pathway">
    <text evidence="1">Protein modification; protein sumoylation.</text>
</comment>
<dbReference type="SMART" id="SM00513">
    <property type="entry name" value="SAP"/>
    <property type="match status" value="1"/>
</dbReference>
<dbReference type="Gene3D" id="3.30.40.10">
    <property type="entry name" value="Zinc/RING finger domain, C3HC4 (zinc finger)"/>
    <property type="match status" value="2"/>
</dbReference>
<feature type="region of interest" description="Disordered" evidence="5">
    <location>
        <begin position="408"/>
        <end position="478"/>
    </location>
</feature>
<feature type="compositionally biased region" description="Polar residues" evidence="5">
    <location>
        <begin position="408"/>
        <end position="421"/>
    </location>
</feature>
<dbReference type="Pfam" id="PF14324">
    <property type="entry name" value="PINIT"/>
    <property type="match status" value="1"/>
</dbReference>
<feature type="region of interest" description="Disordered" evidence="5">
    <location>
        <begin position="511"/>
        <end position="555"/>
    </location>
</feature>
<evidence type="ECO:0000259" key="6">
    <source>
        <dbReference type="PROSITE" id="PS51466"/>
    </source>
</evidence>
<feature type="compositionally biased region" description="Low complexity" evidence="5">
    <location>
        <begin position="422"/>
        <end position="434"/>
    </location>
</feature>
<comment type="similarity">
    <text evidence="2">Belongs to the PIAS family.</text>
</comment>
<dbReference type="InterPro" id="IPR038654">
    <property type="entry name" value="PINIT_sf"/>
</dbReference>
<dbReference type="InterPro" id="IPR013083">
    <property type="entry name" value="Znf_RING/FYVE/PHD"/>
</dbReference>
<evidence type="ECO:0000256" key="1">
    <source>
        <dbReference type="ARBA" id="ARBA00004718"/>
    </source>
</evidence>
<feature type="compositionally biased region" description="Pro residues" evidence="5">
    <location>
        <begin position="524"/>
        <end position="533"/>
    </location>
</feature>
<dbReference type="PANTHER" id="PTHR10782">
    <property type="entry name" value="ZINC FINGER MIZ DOMAIN-CONTAINING PROTEIN"/>
    <property type="match status" value="1"/>
</dbReference>
<keyword evidence="3" id="KW-0808">Transferase</keyword>
<name>A0A4V6WL22_9PEZI</name>
<feature type="region of interest" description="Disordered" evidence="5">
    <location>
        <begin position="61"/>
        <end position="111"/>
    </location>
</feature>
<dbReference type="GO" id="GO:0016925">
    <property type="term" value="P:protein sumoylation"/>
    <property type="evidence" value="ECO:0007669"/>
    <property type="project" value="UniProtKB-UniPathway"/>
</dbReference>
<evidence type="ECO:0000313" key="7">
    <source>
        <dbReference type="EMBL" id="TKA72269.1"/>
    </source>
</evidence>
<feature type="region of interest" description="Disordered" evidence="5">
    <location>
        <begin position="356"/>
        <end position="391"/>
    </location>
</feature>
<keyword evidence="4" id="KW-0833">Ubl conjugation pathway</keyword>
<evidence type="ECO:0000256" key="3">
    <source>
        <dbReference type="ARBA" id="ARBA00022679"/>
    </source>
</evidence>
<dbReference type="EMBL" id="NAJN01000509">
    <property type="protein sequence ID" value="TKA72269.1"/>
    <property type="molecule type" value="Genomic_DNA"/>
</dbReference>
<feature type="compositionally biased region" description="Polar residues" evidence="5">
    <location>
        <begin position="370"/>
        <end position="381"/>
    </location>
</feature>
<evidence type="ECO:0000256" key="5">
    <source>
        <dbReference type="SAM" id="MobiDB-lite"/>
    </source>
</evidence>
<dbReference type="Proteomes" id="UP000308768">
    <property type="component" value="Unassembled WGS sequence"/>
</dbReference>
<dbReference type="GO" id="GO:0061665">
    <property type="term" value="F:SUMO ligase activity"/>
    <property type="evidence" value="ECO:0007669"/>
    <property type="project" value="TreeGrafter"/>
</dbReference>
<dbReference type="InterPro" id="IPR003034">
    <property type="entry name" value="SAP_dom"/>
</dbReference>
<proteinExistence type="inferred from homology"/>
<dbReference type="OrthoDB" id="28127at2759"/>
<reference evidence="7 8" key="1">
    <citation type="submission" date="2017-03" db="EMBL/GenBank/DDBJ databases">
        <title>Genomes of endolithic fungi from Antarctica.</title>
        <authorList>
            <person name="Coleine C."/>
            <person name="Masonjones S."/>
            <person name="Stajich J.E."/>
        </authorList>
    </citation>
    <scope>NUCLEOTIDE SEQUENCE [LARGE SCALE GENOMIC DNA]</scope>
    <source>
        <strain evidence="7 8">CCFEE 5187</strain>
    </source>
</reference>
<keyword evidence="8" id="KW-1185">Reference proteome</keyword>
<dbReference type="Gene3D" id="2.60.120.780">
    <property type="entry name" value="PINIT domain"/>
    <property type="match status" value="1"/>
</dbReference>
<dbReference type="InterPro" id="IPR023321">
    <property type="entry name" value="PINIT"/>
</dbReference>
<dbReference type="AlphaFoldDB" id="A0A4V6WL22"/>
<evidence type="ECO:0000256" key="4">
    <source>
        <dbReference type="ARBA" id="ARBA00022786"/>
    </source>
</evidence>
<sequence length="555" mass="60505">MASGGRALQSQVAAVERSIKNLINNDLKEICRRENLAVSGVKATLQSRIVERDVRGLNRLRFRASNHGNSPPPEGGPEVMSSASPPSLRGPNYMAGGSYRPSHPPAPPRSQPAYANRITFKPSPFYEVAGTIGRAMELPILPGNRQTLNFPITLATTDLERLKTRSWRVMLYCAMDTNGMQFAIHDIAFPHQLEIKVNQEDVKANYKGLKNKPGSTKPVDITDLLRKTPNAGNAIQVTYALTQKAGPFSKFTLVANLVKKRSAQELTEQTKRGHVISKQKVVQEMVSKANDPDIVATSTVMSLKDPLSMSRLDLPCRSTEQAPTWTCPICNKVVSFEALCVDQYVQEILNSTSADTDQVTIEPDGRWSKNVATDESANQNGAAPDDDGDEDDLVEIVDPVKIFKKENSTALPSHITQTPPLSSREASAATSSARMGNKRSSAAVIVISDDDDDEEPVRPRKRQVPNYNTSYNIPNSMSGYPNGHNNEMPYVPGANMPSYGLAQARTNNGVTPFRIGQPGGGPLALPPNPPPTHTPNEYYQSSYTHPHLPYGGSPG</sequence>
<gene>
    <name evidence="7" type="ORF">B0A49_03481</name>
</gene>
<dbReference type="Pfam" id="PF02037">
    <property type="entry name" value="SAP"/>
    <property type="match status" value="1"/>
</dbReference>
<feature type="compositionally biased region" description="Polar residues" evidence="5">
    <location>
        <begin position="465"/>
        <end position="478"/>
    </location>
</feature>
<comment type="caution">
    <text evidence="7">The sequence shown here is derived from an EMBL/GenBank/DDBJ whole genome shotgun (WGS) entry which is preliminary data.</text>
</comment>
<evidence type="ECO:0000256" key="2">
    <source>
        <dbReference type="ARBA" id="ARBA00005383"/>
    </source>
</evidence>
<organism evidence="7 8">
    <name type="scientific">Cryomyces minteri</name>
    <dbReference type="NCBI Taxonomy" id="331657"/>
    <lineage>
        <taxon>Eukaryota</taxon>
        <taxon>Fungi</taxon>
        <taxon>Dikarya</taxon>
        <taxon>Ascomycota</taxon>
        <taxon>Pezizomycotina</taxon>
        <taxon>Dothideomycetes</taxon>
        <taxon>Dothideomycetes incertae sedis</taxon>
        <taxon>Cryomyces</taxon>
    </lineage>
</organism>
<evidence type="ECO:0000313" key="8">
    <source>
        <dbReference type="Proteomes" id="UP000308768"/>
    </source>
</evidence>
<dbReference type="PANTHER" id="PTHR10782:SF4">
    <property type="entry name" value="TONALLI, ISOFORM E"/>
    <property type="match status" value="1"/>
</dbReference>
<protein>
    <recommendedName>
        <fullName evidence="6">PINIT domain-containing protein</fullName>
    </recommendedName>
</protein>
<dbReference type="UniPathway" id="UPA00886"/>